<dbReference type="Proteomes" id="UP000013827">
    <property type="component" value="Unassembled WGS sequence"/>
</dbReference>
<protein>
    <recommendedName>
        <fullName evidence="3">Calpain catalytic domain-containing protein</fullName>
    </recommendedName>
</protein>
<dbReference type="PANTHER" id="PTHR35899">
    <property type="entry name" value="PAPAIN FAMILY CYSTEINE PROTEASE DOMAIN CONTAINING PROTEIN"/>
    <property type="match status" value="1"/>
</dbReference>
<organism evidence="1 2">
    <name type="scientific">Emiliania huxleyi (strain CCMP1516)</name>
    <dbReference type="NCBI Taxonomy" id="280463"/>
    <lineage>
        <taxon>Eukaryota</taxon>
        <taxon>Haptista</taxon>
        <taxon>Haptophyta</taxon>
        <taxon>Prymnesiophyceae</taxon>
        <taxon>Isochrysidales</taxon>
        <taxon>Noelaerhabdaceae</taxon>
        <taxon>Emiliania</taxon>
    </lineage>
</organism>
<dbReference type="InterPro" id="IPR000169">
    <property type="entry name" value="Pept_cys_AS"/>
</dbReference>
<dbReference type="KEGG" id="ehx:EMIHUDRAFT_59516"/>
<reference evidence="1" key="2">
    <citation type="submission" date="2024-10" db="UniProtKB">
        <authorList>
            <consortium name="EnsemblProtists"/>
        </authorList>
    </citation>
    <scope>IDENTIFICATION</scope>
</reference>
<dbReference type="SUPFAM" id="SSF54001">
    <property type="entry name" value="Cysteine proteinases"/>
    <property type="match status" value="1"/>
</dbReference>
<proteinExistence type="predicted"/>
<evidence type="ECO:0000313" key="1">
    <source>
        <dbReference type="EnsemblProtists" id="EOD39406"/>
    </source>
</evidence>
<dbReference type="PROSITE" id="PS00139">
    <property type="entry name" value="THIOL_PROTEASE_CYS"/>
    <property type="match status" value="1"/>
</dbReference>
<dbReference type="InterPro" id="IPR038765">
    <property type="entry name" value="Papain-like_cys_pep_sf"/>
</dbReference>
<keyword evidence="2" id="KW-1185">Reference proteome</keyword>
<dbReference type="HOGENOM" id="CLU_2747866_0_0_1"/>
<dbReference type="AlphaFoldDB" id="A0A0D3KUH1"/>
<dbReference type="PaxDb" id="2903-EOD39406"/>
<dbReference type="Gene3D" id="3.90.70.10">
    <property type="entry name" value="Cysteine proteinases"/>
    <property type="match status" value="1"/>
</dbReference>
<evidence type="ECO:0008006" key="3">
    <source>
        <dbReference type="Google" id="ProtNLM"/>
    </source>
</evidence>
<reference evidence="2" key="1">
    <citation type="journal article" date="2013" name="Nature">
        <title>Pan genome of the phytoplankton Emiliania underpins its global distribution.</title>
        <authorList>
            <person name="Read B.A."/>
            <person name="Kegel J."/>
            <person name="Klute M.J."/>
            <person name="Kuo A."/>
            <person name="Lefebvre S.C."/>
            <person name="Maumus F."/>
            <person name="Mayer C."/>
            <person name="Miller J."/>
            <person name="Monier A."/>
            <person name="Salamov A."/>
            <person name="Young J."/>
            <person name="Aguilar M."/>
            <person name="Claverie J.M."/>
            <person name="Frickenhaus S."/>
            <person name="Gonzalez K."/>
            <person name="Herman E.K."/>
            <person name="Lin Y.C."/>
            <person name="Napier J."/>
            <person name="Ogata H."/>
            <person name="Sarno A.F."/>
            <person name="Shmutz J."/>
            <person name="Schroeder D."/>
            <person name="de Vargas C."/>
            <person name="Verret F."/>
            <person name="von Dassow P."/>
            <person name="Valentin K."/>
            <person name="Van de Peer Y."/>
            <person name="Wheeler G."/>
            <person name="Dacks J.B."/>
            <person name="Delwiche C.F."/>
            <person name="Dyhrman S.T."/>
            <person name="Glockner G."/>
            <person name="John U."/>
            <person name="Richards T."/>
            <person name="Worden A.Z."/>
            <person name="Zhang X."/>
            <person name="Grigoriev I.V."/>
            <person name="Allen A.E."/>
            <person name="Bidle K."/>
            <person name="Borodovsky M."/>
            <person name="Bowler C."/>
            <person name="Brownlee C."/>
            <person name="Cock J.M."/>
            <person name="Elias M."/>
            <person name="Gladyshev V.N."/>
            <person name="Groth M."/>
            <person name="Guda C."/>
            <person name="Hadaegh A."/>
            <person name="Iglesias-Rodriguez M.D."/>
            <person name="Jenkins J."/>
            <person name="Jones B.M."/>
            <person name="Lawson T."/>
            <person name="Leese F."/>
            <person name="Lindquist E."/>
            <person name="Lobanov A."/>
            <person name="Lomsadze A."/>
            <person name="Malik S.B."/>
            <person name="Marsh M.E."/>
            <person name="Mackinder L."/>
            <person name="Mock T."/>
            <person name="Mueller-Roeber B."/>
            <person name="Pagarete A."/>
            <person name="Parker M."/>
            <person name="Probert I."/>
            <person name="Quesneville H."/>
            <person name="Raines C."/>
            <person name="Rensing S.A."/>
            <person name="Riano-Pachon D.M."/>
            <person name="Richier S."/>
            <person name="Rokitta S."/>
            <person name="Shiraiwa Y."/>
            <person name="Soanes D.M."/>
            <person name="van der Giezen M."/>
            <person name="Wahlund T.M."/>
            <person name="Williams B."/>
            <person name="Wilson W."/>
            <person name="Wolfe G."/>
            <person name="Wurch L.L."/>
        </authorList>
    </citation>
    <scope>NUCLEOTIDE SEQUENCE</scope>
</reference>
<evidence type="ECO:0000313" key="2">
    <source>
        <dbReference type="Proteomes" id="UP000013827"/>
    </source>
</evidence>
<dbReference type="EnsemblProtists" id="EOD39406">
    <property type="protein sequence ID" value="EOD39406"/>
    <property type="gene ID" value="EMIHUDRAFT_59516"/>
</dbReference>
<accession>A0A0D3KUH1</accession>
<dbReference type="PANTHER" id="PTHR35899:SF1">
    <property type="entry name" value="PEPTIDASE C1A PAPAIN C-TERMINAL DOMAIN-CONTAINING PROTEIN"/>
    <property type="match status" value="1"/>
</dbReference>
<sequence length="71" mass="7820">MPSKYLVDYVTPSSDQGLRGDCYLFATAGILESSYVQYGVAKGWLNGSTFLRLSRQALGIALMDECKKHPT</sequence>
<name>A0A0D3KUH1_EMIH1</name>